<sequence length="936" mass="102575">MHKLPLSQGPCCDDPNPMAPIPAGRPEVEAKAARSEARRLQKRQKSKSTTPRPKTPAAACASSANPANPANAATQKSTAKASKSLLESTTTSTPMPLVTPATNATMAAKSRIQERQGEAGGLVIPELKEALPFDNRDPQARYKSPLSESANAIQQGEKDSQRDSNKAPPDTGLGQCNGHLAPSSHFDNAEKSERPASSKAENALLVDARAPNDRKTPSRPCVKANTLKTTSTKKQQKKEEAMAGLNALLPVASIEAPSASTVAPLTPPWRHWRACVHVKVLSAGLLLGVAAILFISLTASKRISAVAFCITEGCEKHRQLLENQLDKSTNPCSDFGAYVCRKWMPRKEFAELSRSMMSDMILGWLSKLPDTLAKSAAQLPVGAKAGAMFNSCVGDGGSGVPVIKEFMHARGLAWPEDPDGSVQPLEALFDLSFNWRVHLWFRLNMLPLTRQYGRRLITVSHNDLLALWWQVFRQIPKERFDSVYNAFFDLFANDTTNRPRRERIEEIQRGLNIVFETFLPSGKWIPRMPSLLSLRDLDEQAPMPIGEKIMSSLNSVLGIHPPVTLDDLVLLGDDDILEDTFALLGNYSDRDVLHHLSWMFMQACAVVADPATVLVILHGNERHAVEHLPRFCARQVEDSYKLMVASMASVAHFTKDERQRISDFLVGIEQEAIEKTLAASWLDNATSHLLAEKLADVESALWPEEKFLTEKGLGDAYAHFPDAATSFASFWIETRRSQRGLFGSEAGEEEQRIPDSMAQPYVQYLHGLNKLSLSIGALAPPLYYTDGTSAMLYGGPGYFYAKGLLEAIDSDGIRVDSAGHIGSSWLGKAAETAFAEHTFGCLPQNASVFPQIPAIEVAYAAFKRHLNEKNMQISKELTEEKVFFITACLLSCAKAPQNGPFGSDCNKAVMNFAPFAEAFSCPPGSKMNPAKKCAFF</sequence>
<evidence type="ECO:0000313" key="1">
    <source>
        <dbReference type="EMBL" id="KAH6925906.1"/>
    </source>
</evidence>
<dbReference type="EMBL" id="CM023487">
    <property type="protein sequence ID" value="KAH6925906.1"/>
    <property type="molecule type" value="Genomic_DNA"/>
</dbReference>
<evidence type="ECO:0000313" key="2">
    <source>
        <dbReference type="Proteomes" id="UP000821845"/>
    </source>
</evidence>
<name>A0ACB7RT92_HYAAI</name>
<keyword evidence="2" id="KW-1185">Reference proteome</keyword>
<gene>
    <name evidence="1" type="ORF">HPB50_011821</name>
</gene>
<accession>A0ACB7RT92</accession>
<organism evidence="1 2">
    <name type="scientific">Hyalomma asiaticum</name>
    <name type="common">Tick</name>
    <dbReference type="NCBI Taxonomy" id="266040"/>
    <lineage>
        <taxon>Eukaryota</taxon>
        <taxon>Metazoa</taxon>
        <taxon>Ecdysozoa</taxon>
        <taxon>Arthropoda</taxon>
        <taxon>Chelicerata</taxon>
        <taxon>Arachnida</taxon>
        <taxon>Acari</taxon>
        <taxon>Parasitiformes</taxon>
        <taxon>Ixodida</taxon>
        <taxon>Ixodoidea</taxon>
        <taxon>Ixodidae</taxon>
        <taxon>Hyalomminae</taxon>
        <taxon>Hyalomma</taxon>
    </lineage>
</organism>
<protein>
    <submittedName>
        <fullName evidence="1">Uncharacterized protein</fullName>
    </submittedName>
</protein>
<reference evidence="1" key="1">
    <citation type="submission" date="2020-05" db="EMBL/GenBank/DDBJ databases">
        <title>Large-scale comparative analyses of tick genomes elucidate their genetic diversity and vector capacities.</title>
        <authorList>
            <person name="Jia N."/>
            <person name="Wang J."/>
            <person name="Shi W."/>
            <person name="Du L."/>
            <person name="Sun Y."/>
            <person name="Zhan W."/>
            <person name="Jiang J."/>
            <person name="Wang Q."/>
            <person name="Zhang B."/>
            <person name="Ji P."/>
            <person name="Sakyi L.B."/>
            <person name="Cui X."/>
            <person name="Yuan T."/>
            <person name="Jiang B."/>
            <person name="Yang W."/>
            <person name="Lam T.T.-Y."/>
            <person name="Chang Q."/>
            <person name="Ding S."/>
            <person name="Wang X."/>
            <person name="Zhu J."/>
            <person name="Ruan X."/>
            <person name="Zhao L."/>
            <person name="Wei J."/>
            <person name="Que T."/>
            <person name="Du C."/>
            <person name="Cheng J."/>
            <person name="Dai P."/>
            <person name="Han X."/>
            <person name="Huang E."/>
            <person name="Gao Y."/>
            <person name="Liu J."/>
            <person name="Shao H."/>
            <person name="Ye R."/>
            <person name="Li L."/>
            <person name="Wei W."/>
            <person name="Wang X."/>
            <person name="Wang C."/>
            <person name="Yang T."/>
            <person name="Huo Q."/>
            <person name="Li W."/>
            <person name="Guo W."/>
            <person name="Chen H."/>
            <person name="Zhou L."/>
            <person name="Ni X."/>
            <person name="Tian J."/>
            <person name="Zhou Y."/>
            <person name="Sheng Y."/>
            <person name="Liu T."/>
            <person name="Pan Y."/>
            <person name="Xia L."/>
            <person name="Li J."/>
            <person name="Zhao F."/>
            <person name="Cao W."/>
        </authorList>
    </citation>
    <scope>NUCLEOTIDE SEQUENCE</scope>
    <source>
        <strain evidence="1">Hyas-2018</strain>
    </source>
</reference>
<dbReference type="Proteomes" id="UP000821845">
    <property type="component" value="Chromosome 7"/>
</dbReference>
<proteinExistence type="predicted"/>
<comment type="caution">
    <text evidence="1">The sequence shown here is derived from an EMBL/GenBank/DDBJ whole genome shotgun (WGS) entry which is preliminary data.</text>
</comment>